<name>B9TM72_RICCO</name>
<protein>
    <recommendedName>
        <fullName evidence="2">Patatin</fullName>
        <ecNumber evidence="2">3.1.1.-</ecNumber>
    </recommendedName>
</protein>
<dbReference type="SUPFAM" id="SSF52151">
    <property type="entry name" value="FabD/lysophospholipase-like"/>
    <property type="match status" value="1"/>
</dbReference>
<reference evidence="5" key="1">
    <citation type="journal article" date="2010" name="Nat. Biotechnol.">
        <title>Draft genome sequence of the oilseed species Ricinus communis.</title>
        <authorList>
            <person name="Chan A.P."/>
            <person name="Crabtree J."/>
            <person name="Zhao Q."/>
            <person name="Lorenzi H."/>
            <person name="Orvis J."/>
            <person name="Puiu D."/>
            <person name="Melake-Berhan A."/>
            <person name="Jones K.M."/>
            <person name="Redman J."/>
            <person name="Chen G."/>
            <person name="Cahoon E.B."/>
            <person name="Gedil M."/>
            <person name="Stanke M."/>
            <person name="Haas B.J."/>
            <person name="Wortman J.R."/>
            <person name="Fraser-Liggett C.M."/>
            <person name="Ravel J."/>
            <person name="Rabinowicz P.D."/>
        </authorList>
    </citation>
    <scope>NUCLEOTIDE SEQUENCE [LARGE SCALE GENOMIC DNA]</scope>
    <source>
        <strain evidence="5">cv. Hale</strain>
    </source>
</reference>
<gene>
    <name evidence="4" type="ORF">RCOM_2129390</name>
</gene>
<dbReference type="EMBL" id="EQ988314">
    <property type="protein sequence ID" value="EEF23042.1"/>
    <property type="molecule type" value="Genomic_DNA"/>
</dbReference>
<dbReference type="InParanoid" id="B9TM72"/>
<feature type="non-terminal residue" evidence="4">
    <location>
        <position position="306"/>
    </location>
</feature>
<organism evidence="4 5">
    <name type="scientific">Ricinus communis</name>
    <name type="common">Castor bean</name>
    <dbReference type="NCBI Taxonomy" id="3988"/>
    <lineage>
        <taxon>Eukaryota</taxon>
        <taxon>Viridiplantae</taxon>
        <taxon>Streptophyta</taxon>
        <taxon>Embryophyta</taxon>
        <taxon>Tracheophyta</taxon>
        <taxon>Spermatophyta</taxon>
        <taxon>Magnoliopsida</taxon>
        <taxon>eudicotyledons</taxon>
        <taxon>Gunneridae</taxon>
        <taxon>Pentapetalae</taxon>
        <taxon>rosids</taxon>
        <taxon>fabids</taxon>
        <taxon>Malpighiales</taxon>
        <taxon>Euphorbiaceae</taxon>
        <taxon>Acalyphoideae</taxon>
        <taxon>Acalypheae</taxon>
        <taxon>Ricinus</taxon>
    </lineage>
</organism>
<evidence type="ECO:0000313" key="4">
    <source>
        <dbReference type="EMBL" id="EEF23042.1"/>
    </source>
</evidence>
<dbReference type="Pfam" id="PF01734">
    <property type="entry name" value="Patatin"/>
    <property type="match status" value="1"/>
</dbReference>
<dbReference type="InterPro" id="IPR016035">
    <property type="entry name" value="Acyl_Trfase/lysoPLipase"/>
</dbReference>
<comment type="domain">
    <text evidence="2">The nitrogen atoms of the two glycine residues in the GGXR motif define the oxyanion hole, and stabilize the oxyanion that forms during the nucleophilic attack by the catalytic serine during substrate cleavage.</text>
</comment>
<dbReference type="Proteomes" id="UP000008311">
    <property type="component" value="Unassembled WGS sequence"/>
</dbReference>
<dbReference type="GO" id="GO:0016042">
    <property type="term" value="P:lipid catabolic process"/>
    <property type="evidence" value="ECO:0007669"/>
    <property type="project" value="UniProtKB-KW"/>
</dbReference>
<evidence type="ECO:0000313" key="5">
    <source>
        <dbReference type="Proteomes" id="UP000008311"/>
    </source>
</evidence>
<evidence type="ECO:0000256" key="2">
    <source>
        <dbReference type="RuleBase" id="RU361262"/>
    </source>
</evidence>
<sequence length="306" mass="34073">MASRADDYRRAVAWLERLWLELAEQRVYRSDLLGVLRNALRLGLSLFNAGIAVGKPVALFDNTPLRTLLQEEIDFEGIGSNIRSGCLDAVCVTAMNYSLGISMSFFQGGPGHAGWQRWRRQGLGCPLTIHHLMASTAIPTLFPPEQIGPHYFGDGALRQMNPISPVLHLGARRVLVVPPNGHRRNYDKPVRRIQSPALGQILGHLLNSAFIDSLETDIEMLERINGLVDHLPEPERESLSPRLEPIDLLVLSPSVDIDTIAETHAQELPRSVRGFLRITGSTRYNGGVNVSSYLLFTRNYIEQLIA</sequence>
<evidence type="ECO:0000259" key="3">
    <source>
        <dbReference type="Pfam" id="PF01734"/>
    </source>
</evidence>
<keyword evidence="1 2" id="KW-0443">Lipid metabolism</keyword>
<dbReference type="Gene3D" id="3.40.1090.10">
    <property type="entry name" value="Cytosolic phospholipase A2 catalytic domain"/>
    <property type="match status" value="1"/>
</dbReference>
<dbReference type="GO" id="GO:0016787">
    <property type="term" value="F:hydrolase activity"/>
    <property type="evidence" value="ECO:0007669"/>
    <property type="project" value="UniProtKB-KW"/>
</dbReference>
<keyword evidence="2" id="KW-0442">Lipid degradation</keyword>
<accession>B9TM72</accession>
<feature type="domain" description="PNPLA" evidence="3">
    <location>
        <begin position="129"/>
        <end position="166"/>
    </location>
</feature>
<comment type="function">
    <text evidence="2">Lipolytic acyl hydrolase (LAH).</text>
</comment>
<proteinExistence type="inferred from homology"/>
<evidence type="ECO:0000256" key="1">
    <source>
        <dbReference type="ARBA" id="ARBA00023098"/>
    </source>
</evidence>
<keyword evidence="5" id="KW-1185">Reference proteome</keyword>
<dbReference type="EC" id="3.1.1.-" evidence="2"/>
<keyword evidence="2" id="KW-0378">Hydrolase</keyword>
<comment type="similarity">
    <text evidence="2">Belongs to the patatin family.</text>
</comment>
<dbReference type="InterPro" id="IPR002641">
    <property type="entry name" value="PNPLA_dom"/>
</dbReference>
<dbReference type="AlphaFoldDB" id="B9TM72"/>